<name>A0A9X1U6H9_9FLAO</name>
<evidence type="ECO:0000313" key="3">
    <source>
        <dbReference type="Proteomes" id="UP001139462"/>
    </source>
</evidence>
<gene>
    <name evidence="2" type="ORF">K8344_08955</name>
</gene>
<dbReference type="RefSeq" id="WP_237608366.1">
    <property type="nucleotide sequence ID" value="NZ_JAIRBB010000006.1"/>
</dbReference>
<feature type="signal peptide" evidence="1">
    <location>
        <begin position="1"/>
        <end position="19"/>
    </location>
</feature>
<dbReference type="Proteomes" id="UP001139462">
    <property type="component" value="Unassembled WGS sequence"/>
</dbReference>
<comment type="caution">
    <text evidence="2">The sequence shown here is derived from an EMBL/GenBank/DDBJ whole genome shotgun (WGS) entry which is preliminary data.</text>
</comment>
<keyword evidence="3" id="KW-1185">Reference proteome</keyword>
<protein>
    <submittedName>
        <fullName evidence="2">Uncharacterized protein</fullName>
    </submittedName>
</protein>
<organism evidence="2 3">
    <name type="scientific">Aequorivita xiaoshiensis</name>
    <dbReference type="NCBI Taxonomy" id="2874476"/>
    <lineage>
        <taxon>Bacteria</taxon>
        <taxon>Pseudomonadati</taxon>
        <taxon>Bacteroidota</taxon>
        <taxon>Flavobacteriia</taxon>
        <taxon>Flavobacteriales</taxon>
        <taxon>Flavobacteriaceae</taxon>
        <taxon>Aequorivita</taxon>
    </lineage>
</organism>
<evidence type="ECO:0000313" key="2">
    <source>
        <dbReference type="EMBL" id="MCG2431247.1"/>
    </source>
</evidence>
<sequence>MTRILFFLAALFLSVSVNSQNKTLSDYSYVIVPEQFDFLNGKDLYKLNSMTEFYLEKNGFNAYMANLAPNANRCDGLFADVEKLKSIIGIKLQVVLRDCNGEEVFRTHEGRTKFKQYDKAYQDALRKAFNSFNSLRVKQKDVVLLSEKSAVNREVVTINKTQSEEVVSSTVKENTNTTKEIYIPEAKFSNYSYLGKTFLLRKTDKGFSLYEESNKSSDGLLLRGTLVINNNHLEYTDTSGVTGKAAFDASGDLKINDGAYLKVYKLQN</sequence>
<keyword evidence="1" id="KW-0732">Signal</keyword>
<proteinExistence type="predicted"/>
<reference evidence="2" key="1">
    <citation type="submission" date="2021-09" db="EMBL/GenBank/DDBJ databases">
        <title>Genome of Aequorivita sp. strain F64183.</title>
        <authorList>
            <person name="Wang Y."/>
        </authorList>
    </citation>
    <scope>NUCLEOTIDE SEQUENCE</scope>
    <source>
        <strain evidence="2">F64183</strain>
    </source>
</reference>
<dbReference type="AlphaFoldDB" id="A0A9X1U6H9"/>
<feature type="chain" id="PRO_5040771259" evidence="1">
    <location>
        <begin position="20"/>
        <end position="268"/>
    </location>
</feature>
<dbReference type="EMBL" id="JAIRBB010000006">
    <property type="protein sequence ID" value="MCG2431247.1"/>
    <property type="molecule type" value="Genomic_DNA"/>
</dbReference>
<accession>A0A9X1U6H9</accession>
<evidence type="ECO:0000256" key="1">
    <source>
        <dbReference type="SAM" id="SignalP"/>
    </source>
</evidence>